<evidence type="ECO:0000313" key="2">
    <source>
        <dbReference type="Proteomes" id="UP000800041"/>
    </source>
</evidence>
<accession>A0A6G1GYG8</accession>
<proteinExistence type="predicted"/>
<organism evidence="1 2">
    <name type="scientific">Aulographum hederae CBS 113979</name>
    <dbReference type="NCBI Taxonomy" id="1176131"/>
    <lineage>
        <taxon>Eukaryota</taxon>
        <taxon>Fungi</taxon>
        <taxon>Dikarya</taxon>
        <taxon>Ascomycota</taxon>
        <taxon>Pezizomycotina</taxon>
        <taxon>Dothideomycetes</taxon>
        <taxon>Pleosporomycetidae</taxon>
        <taxon>Aulographales</taxon>
        <taxon>Aulographaceae</taxon>
    </lineage>
</organism>
<evidence type="ECO:0000313" key="1">
    <source>
        <dbReference type="EMBL" id="KAF1985852.1"/>
    </source>
</evidence>
<protein>
    <submittedName>
        <fullName evidence="1">Uncharacterized protein</fullName>
    </submittedName>
</protein>
<name>A0A6G1GYG8_9PEZI</name>
<keyword evidence="2" id="KW-1185">Reference proteome</keyword>
<sequence>MPILAERVLSLCTSPPYLNQSNLLLSLPNPPKVPCLACHPFLFQKHSPVPSHPSSLSGSAREDQDLPASTFLCPSASLLLSVLRVTSYEYHSHESLLASTRLYSFLLVPTYSPPARPLPVPSPRLELNASLPARTAAKIVILRKSTRASRHSSDRDQHPRLTPLANHCTRPAGYLTCSSRVLTVLDA</sequence>
<gene>
    <name evidence="1" type="ORF">K402DRAFT_102129</name>
</gene>
<dbReference type="EMBL" id="ML977160">
    <property type="protein sequence ID" value="KAF1985852.1"/>
    <property type="molecule type" value="Genomic_DNA"/>
</dbReference>
<dbReference type="AlphaFoldDB" id="A0A6G1GYG8"/>
<reference evidence="1" key="1">
    <citation type="journal article" date="2020" name="Stud. Mycol.">
        <title>101 Dothideomycetes genomes: a test case for predicting lifestyles and emergence of pathogens.</title>
        <authorList>
            <person name="Haridas S."/>
            <person name="Albert R."/>
            <person name="Binder M."/>
            <person name="Bloem J."/>
            <person name="Labutti K."/>
            <person name="Salamov A."/>
            <person name="Andreopoulos B."/>
            <person name="Baker S."/>
            <person name="Barry K."/>
            <person name="Bills G."/>
            <person name="Bluhm B."/>
            <person name="Cannon C."/>
            <person name="Castanera R."/>
            <person name="Culley D."/>
            <person name="Daum C."/>
            <person name="Ezra D."/>
            <person name="Gonzalez J."/>
            <person name="Henrissat B."/>
            <person name="Kuo A."/>
            <person name="Liang C."/>
            <person name="Lipzen A."/>
            <person name="Lutzoni F."/>
            <person name="Magnuson J."/>
            <person name="Mondo S."/>
            <person name="Nolan M."/>
            <person name="Ohm R."/>
            <person name="Pangilinan J."/>
            <person name="Park H.-J."/>
            <person name="Ramirez L."/>
            <person name="Alfaro M."/>
            <person name="Sun H."/>
            <person name="Tritt A."/>
            <person name="Yoshinaga Y."/>
            <person name="Zwiers L.-H."/>
            <person name="Turgeon B."/>
            <person name="Goodwin S."/>
            <person name="Spatafora J."/>
            <person name="Crous P."/>
            <person name="Grigoriev I."/>
        </authorList>
    </citation>
    <scope>NUCLEOTIDE SEQUENCE</scope>
    <source>
        <strain evidence="1">CBS 113979</strain>
    </source>
</reference>
<dbReference type="Proteomes" id="UP000800041">
    <property type="component" value="Unassembled WGS sequence"/>
</dbReference>